<feature type="domain" description="AMP-dependent synthetase/ligase" evidence="3">
    <location>
        <begin position="41"/>
        <end position="102"/>
    </location>
</feature>
<evidence type="ECO:0000313" key="4">
    <source>
        <dbReference type="EMBL" id="AUO00080.1"/>
    </source>
</evidence>
<dbReference type="InterPro" id="IPR020845">
    <property type="entry name" value="AMP-binding_CS"/>
</dbReference>
<sequence length="459" mass="50756">MQFKEDILKNLGNESILFLKDKKNVISHSLIQKIEKRKHQLLLQGLGPGHKLVLCLPNSELLCEYLLAGLALGICLVPLSSQSTENEIQEIINRLQPSLVVFSGGREEKILTPTMTSKEDAFILFTSGSSGRPKGVILTQKALANKLALYQQNLPQSFEKTLCMLPLNFGHGLISNFLFPLLAGNQVILAPSGQMEIYTSLGSLIDEFRVTTFSSVPSILKIATHFGESPKKKTLKDVFCASANLDQATWSSTTSWLDGIRLHNMYGMTELASWIAGDLKTTQGYKESTFDLPWDAEIKMTEETGEIWIKSASLMSGYYNDPEATKKVLENGWFKTGDVGEISSEHIILKGRADNVINLGGVKIYPEEINRVIRLHQDVLDCYTLGLKSADGLVDQAIGCLVVPKNSSLKVASVEELCRHHLSAYKIPGQFLVGDKIPVNQRGKPDHGAIKLLFQAKRN</sequence>
<name>A0A2K9NX32_BACTC</name>
<dbReference type="Gene3D" id="3.40.50.12780">
    <property type="entry name" value="N-terminal domain of ligase-like"/>
    <property type="match status" value="1"/>
</dbReference>
<dbReference type="InterPro" id="IPR000873">
    <property type="entry name" value="AMP-dep_synth/lig_dom"/>
</dbReference>
<dbReference type="AlphaFoldDB" id="A0A2K9NX32"/>
<dbReference type="Pfam" id="PF00501">
    <property type="entry name" value="AMP-binding"/>
    <property type="match status" value="2"/>
</dbReference>
<dbReference type="RefSeq" id="WP_102245367.1">
    <property type="nucleotide sequence ID" value="NZ_CP025704.1"/>
</dbReference>
<dbReference type="PANTHER" id="PTHR43201">
    <property type="entry name" value="ACYL-COA SYNTHETASE"/>
    <property type="match status" value="1"/>
</dbReference>
<evidence type="ECO:0000256" key="1">
    <source>
        <dbReference type="ARBA" id="ARBA00006432"/>
    </source>
</evidence>
<dbReference type="GO" id="GO:0006631">
    <property type="term" value="P:fatty acid metabolic process"/>
    <property type="evidence" value="ECO:0007669"/>
    <property type="project" value="TreeGrafter"/>
</dbReference>
<dbReference type="InterPro" id="IPR045851">
    <property type="entry name" value="AMP-bd_C_sf"/>
</dbReference>
<gene>
    <name evidence="4" type="ORF">C0V70_18605</name>
</gene>
<feature type="domain" description="AMP-dependent synthetase/ligase" evidence="3">
    <location>
        <begin position="115"/>
        <end position="319"/>
    </location>
</feature>
<dbReference type="InterPro" id="IPR042099">
    <property type="entry name" value="ANL_N_sf"/>
</dbReference>
<dbReference type="KEGG" id="bsto:C0V70_18605"/>
<reference evidence="4 5" key="1">
    <citation type="submission" date="2018-01" db="EMBL/GenBank/DDBJ databases">
        <title>Complete genome sequence of Bacteriovorax stolpii DSM12778.</title>
        <authorList>
            <person name="Tang B."/>
            <person name="Chang J."/>
        </authorList>
    </citation>
    <scope>NUCLEOTIDE SEQUENCE [LARGE SCALE GENOMIC DNA]</scope>
    <source>
        <strain evidence="4 5">DSM 12778</strain>
    </source>
</reference>
<dbReference type="Gene3D" id="3.30.300.30">
    <property type="match status" value="1"/>
</dbReference>
<dbReference type="PROSITE" id="PS00455">
    <property type="entry name" value="AMP_BINDING"/>
    <property type="match status" value="1"/>
</dbReference>
<dbReference type="PANTHER" id="PTHR43201:SF5">
    <property type="entry name" value="MEDIUM-CHAIN ACYL-COA LIGASE ACSF2, MITOCHONDRIAL"/>
    <property type="match status" value="1"/>
</dbReference>
<organism evidence="4 5">
    <name type="scientific">Bacteriovorax stolpii</name>
    <name type="common">Bdellovibrio stolpii</name>
    <dbReference type="NCBI Taxonomy" id="960"/>
    <lineage>
        <taxon>Bacteria</taxon>
        <taxon>Pseudomonadati</taxon>
        <taxon>Bdellovibrionota</taxon>
        <taxon>Bacteriovoracia</taxon>
        <taxon>Bacteriovoracales</taxon>
        <taxon>Bacteriovoracaceae</taxon>
        <taxon>Bacteriovorax</taxon>
    </lineage>
</organism>
<evidence type="ECO:0000256" key="2">
    <source>
        <dbReference type="ARBA" id="ARBA00022598"/>
    </source>
</evidence>
<dbReference type="CDD" id="cd04433">
    <property type="entry name" value="AFD_class_I"/>
    <property type="match status" value="1"/>
</dbReference>
<dbReference type="EMBL" id="CP025704">
    <property type="protein sequence ID" value="AUO00080.1"/>
    <property type="molecule type" value="Genomic_DNA"/>
</dbReference>
<proteinExistence type="inferred from homology"/>
<evidence type="ECO:0000259" key="3">
    <source>
        <dbReference type="Pfam" id="PF00501"/>
    </source>
</evidence>
<dbReference type="Proteomes" id="UP000235584">
    <property type="component" value="Chromosome"/>
</dbReference>
<keyword evidence="2" id="KW-0436">Ligase</keyword>
<dbReference type="GO" id="GO:0031956">
    <property type="term" value="F:medium-chain fatty acid-CoA ligase activity"/>
    <property type="evidence" value="ECO:0007669"/>
    <property type="project" value="TreeGrafter"/>
</dbReference>
<dbReference type="SUPFAM" id="SSF56801">
    <property type="entry name" value="Acetyl-CoA synthetase-like"/>
    <property type="match status" value="1"/>
</dbReference>
<evidence type="ECO:0000313" key="5">
    <source>
        <dbReference type="Proteomes" id="UP000235584"/>
    </source>
</evidence>
<comment type="similarity">
    <text evidence="1">Belongs to the ATP-dependent AMP-binding enzyme family.</text>
</comment>
<keyword evidence="5" id="KW-1185">Reference proteome</keyword>
<protein>
    <recommendedName>
        <fullName evidence="3">AMP-dependent synthetase/ligase domain-containing protein</fullName>
    </recommendedName>
</protein>
<accession>A0A2K9NX32</accession>